<gene>
    <name evidence="1" type="ORF">SAMN05421736_11310</name>
</gene>
<dbReference type="EMBL" id="FNPI01000013">
    <property type="protein sequence ID" value="SDZ44580.1"/>
    <property type="molecule type" value="Genomic_DNA"/>
</dbReference>
<accession>A0A1H3T3G9</accession>
<reference evidence="2" key="1">
    <citation type="submission" date="2016-10" db="EMBL/GenBank/DDBJ databases">
        <authorList>
            <person name="Varghese N."/>
            <person name="Submissions S."/>
        </authorList>
    </citation>
    <scope>NUCLEOTIDE SEQUENCE [LARGE SCALE GENOMIC DNA]</scope>
    <source>
        <strain evidence="2">SP</strain>
    </source>
</reference>
<evidence type="ECO:0000313" key="1">
    <source>
        <dbReference type="EMBL" id="SDZ44580.1"/>
    </source>
</evidence>
<dbReference type="AlphaFoldDB" id="A0A1H3T3G9"/>
<dbReference type="STRING" id="1503961.SAMN05421736_11310"/>
<evidence type="ECO:0000313" key="2">
    <source>
        <dbReference type="Proteomes" id="UP000198935"/>
    </source>
</evidence>
<dbReference type="Proteomes" id="UP000198935">
    <property type="component" value="Unassembled WGS sequence"/>
</dbReference>
<keyword evidence="2" id="KW-1185">Reference proteome</keyword>
<proteinExistence type="predicted"/>
<organism evidence="1 2">
    <name type="scientific">Evansella caseinilytica</name>
    <dbReference type="NCBI Taxonomy" id="1503961"/>
    <lineage>
        <taxon>Bacteria</taxon>
        <taxon>Bacillati</taxon>
        <taxon>Bacillota</taxon>
        <taxon>Bacilli</taxon>
        <taxon>Bacillales</taxon>
        <taxon>Bacillaceae</taxon>
        <taxon>Evansella</taxon>
    </lineage>
</organism>
<sequence length="58" mass="6754">MSQKQNIEKQQEWEQRIADLRASATFHKTSLWLHSPDPEYKEKVNDIVGFHGKAGCQI</sequence>
<protein>
    <submittedName>
        <fullName evidence="1">Uncharacterized protein</fullName>
    </submittedName>
</protein>
<name>A0A1H3T3G9_9BACI</name>